<feature type="coiled-coil region" evidence="7">
    <location>
        <begin position="187"/>
        <end position="225"/>
    </location>
</feature>
<evidence type="ECO:0000256" key="3">
    <source>
        <dbReference type="ARBA" id="ARBA00022801"/>
    </source>
</evidence>
<comment type="similarity">
    <text evidence="6">Belongs to the peptidase M48 family.</text>
</comment>
<feature type="non-terminal residue" evidence="10">
    <location>
        <position position="234"/>
    </location>
</feature>
<dbReference type="OrthoDB" id="2200558at2759"/>
<accession>A0A437AMS0</accession>
<feature type="transmembrane region" description="Helical" evidence="8">
    <location>
        <begin position="82"/>
        <end position="103"/>
    </location>
</feature>
<keyword evidence="8" id="KW-0472">Membrane</keyword>
<keyword evidence="5 6" id="KW-0482">Metalloprotease</keyword>
<keyword evidence="11" id="KW-1185">Reference proteome</keyword>
<evidence type="ECO:0000256" key="2">
    <source>
        <dbReference type="ARBA" id="ARBA00022723"/>
    </source>
</evidence>
<dbReference type="AlphaFoldDB" id="A0A437AMS0"/>
<evidence type="ECO:0000256" key="6">
    <source>
        <dbReference type="RuleBase" id="RU003983"/>
    </source>
</evidence>
<dbReference type="Pfam" id="PF01435">
    <property type="entry name" value="Peptidase_M48"/>
    <property type="match status" value="1"/>
</dbReference>
<feature type="domain" description="Peptidase M48" evidence="9">
    <location>
        <begin position="19"/>
        <end position="139"/>
    </location>
</feature>
<dbReference type="VEuPathDB" id="MicrosporidiaDB:TUBRATIS_12290"/>
<evidence type="ECO:0000313" key="10">
    <source>
        <dbReference type="EMBL" id="RVD92276.1"/>
    </source>
</evidence>
<keyword evidence="8" id="KW-0812">Transmembrane</keyword>
<dbReference type="EMBL" id="RCSS01000261">
    <property type="protein sequence ID" value="RVD92276.1"/>
    <property type="molecule type" value="Genomic_DNA"/>
</dbReference>
<keyword evidence="7" id="KW-0175">Coiled coil</keyword>
<dbReference type="InterPro" id="IPR001915">
    <property type="entry name" value="Peptidase_M48"/>
</dbReference>
<dbReference type="GO" id="GO:0046872">
    <property type="term" value="F:metal ion binding"/>
    <property type="evidence" value="ECO:0007669"/>
    <property type="project" value="UniProtKB-KW"/>
</dbReference>
<evidence type="ECO:0000256" key="8">
    <source>
        <dbReference type="SAM" id="Phobius"/>
    </source>
</evidence>
<evidence type="ECO:0000259" key="9">
    <source>
        <dbReference type="Pfam" id="PF01435"/>
    </source>
</evidence>
<keyword evidence="2" id="KW-0479">Metal-binding</keyword>
<reference evidence="10 11" key="1">
    <citation type="submission" date="2018-10" db="EMBL/GenBank/DDBJ databases">
        <title>Draft genome sequence of the microsporidian Tubulinosema ratisbonensis.</title>
        <authorList>
            <person name="Polonais V."/>
            <person name="Peyretaillade E."/>
            <person name="Niehus S."/>
            <person name="Wawrzyniak I."/>
            <person name="Franchet A."/>
            <person name="Gaspin C."/>
            <person name="Reichstadt M."/>
            <person name="Belser C."/>
            <person name="Labadie K."/>
            <person name="Delbac F."/>
            <person name="Ferrandon D."/>
        </authorList>
    </citation>
    <scope>NUCLEOTIDE SEQUENCE [LARGE SCALE GENOMIC DNA]</scope>
    <source>
        <strain evidence="10 11">Franzen</strain>
    </source>
</reference>
<evidence type="ECO:0000256" key="4">
    <source>
        <dbReference type="ARBA" id="ARBA00022833"/>
    </source>
</evidence>
<dbReference type="GO" id="GO:0004222">
    <property type="term" value="F:metalloendopeptidase activity"/>
    <property type="evidence" value="ECO:0007669"/>
    <property type="project" value="InterPro"/>
</dbReference>
<keyword evidence="4 6" id="KW-0862">Zinc</keyword>
<dbReference type="Proteomes" id="UP000282876">
    <property type="component" value="Unassembled WGS sequence"/>
</dbReference>
<comment type="cofactor">
    <cofactor evidence="6">
        <name>Zn(2+)</name>
        <dbReference type="ChEBI" id="CHEBI:29105"/>
    </cofactor>
    <text evidence="6">Binds 1 zinc ion per subunit.</text>
</comment>
<sequence length="234" mass="27657">MMTSVSFITNILIITGEWGQYSNKEIASIIAHEIGHGGVFAKYIIFFCEFLIKTIAVFLFLKVIENLVKNLKSTIDTRKLKVFFVYLNLYILRLLLTLLNNIFSQTIEYHADKMSIKIMKNDHSLQNMLFKMFINQKFKNENIKYIKIKQYDTNFNLEELESFGKKFVNAKIKLNDIGLTVDRIVIHEKQEKEKEYLNNQLTNLKNELKTNQEDLLINFKELNNLEIKLKEKEI</sequence>
<keyword evidence="3 6" id="KW-0378">Hydrolase</keyword>
<feature type="transmembrane region" description="Helical" evidence="8">
    <location>
        <begin position="43"/>
        <end position="61"/>
    </location>
</feature>
<evidence type="ECO:0000256" key="5">
    <source>
        <dbReference type="ARBA" id="ARBA00023049"/>
    </source>
</evidence>
<gene>
    <name evidence="10" type="ORF">TUBRATIS_12290</name>
</gene>
<proteinExistence type="inferred from homology"/>
<evidence type="ECO:0000313" key="11">
    <source>
        <dbReference type="Proteomes" id="UP000282876"/>
    </source>
</evidence>
<keyword evidence="1 6" id="KW-0645">Protease</keyword>
<keyword evidence="8" id="KW-1133">Transmembrane helix</keyword>
<dbReference type="GO" id="GO:0006508">
    <property type="term" value="P:proteolysis"/>
    <property type="evidence" value="ECO:0007669"/>
    <property type="project" value="UniProtKB-KW"/>
</dbReference>
<protein>
    <recommendedName>
        <fullName evidence="9">Peptidase M48 domain-containing protein</fullName>
    </recommendedName>
</protein>
<comment type="caution">
    <text evidence="10">The sequence shown here is derived from an EMBL/GenBank/DDBJ whole genome shotgun (WGS) entry which is preliminary data.</text>
</comment>
<evidence type="ECO:0000256" key="7">
    <source>
        <dbReference type="SAM" id="Coils"/>
    </source>
</evidence>
<evidence type="ECO:0000256" key="1">
    <source>
        <dbReference type="ARBA" id="ARBA00022670"/>
    </source>
</evidence>
<organism evidence="10 11">
    <name type="scientific">Tubulinosema ratisbonensis</name>
    <dbReference type="NCBI Taxonomy" id="291195"/>
    <lineage>
        <taxon>Eukaryota</taxon>
        <taxon>Fungi</taxon>
        <taxon>Fungi incertae sedis</taxon>
        <taxon>Microsporidia</taxon>
        <taxon>Tubulinosematoidea</taxon>
        <taxon>Tubulinosematidae</taxon>
        <taxon>Tubulinosema</taxon>
    </lineage>
</organism>
<name>A0A437AMS0_9MICR</name>